<dbReference type="OrthoDB" id="1093260at2759"/>
<feature type="region of interest" description="Disordered" evidence="1">
    <location>
        <begin position="160"/>
        <end position="199"/>
    </location>
</feature>
<name>A0A2G2X7N6_CAPBA</name>
<reference evidence="2 3" key="1">
    <citation type="journal article" date="2017" name="Genome Biol.">
        <title>New reference genome sequences of hot pepper reveal the massive evolution of plant disease-resistance genes by retroduplication.</title>
        <authorList>
            <person name="Kim S."/>
            <person name="Park J."/>
            <person name="Yeom S.I."/>
            <person name="Kim Y.M."/>
            <person name="Seo E."/>
            <person name="Kim K.T."/>
            <person name="Kim M.S."/>
            <person name="Lee J.M."/>
            <person name="Cheong K."/>
            <person name="Shin H.S."/>
            <person name="Kim S.B."/>
            <person name="Han K."/>
            <person name="Lee J."/>
            <person name="Park M."/>
            <person name="Lee H.A."/>
            <person name="Lee H.Y."/>
            <person name="Lee Y."/>
            <person name="Oh S."/>
            <person name="Lee J.H."/>
            <person name="Choi E."/>
            <person name="Choi E."/>
            <person name="Lee S.E."/>
            <person name="Jeon J."/>
            <person name="Kim H."/>
            <person name="Choi G."/>
            <person name="Song H."/>
            <person name="Lee J."/>
            <person name="Lee S.C."/>
            <person name="Kwon J.K."/>
            <person name="Lee H.Y."/>
            <person name="Koo N."/>
            <person name="Hong Y."/>
            <person name="Kim R.W."/>
            <person name="Kang W.H."/>
            <person name="Huh J.H."/>
            <person name="Kang B.C."/>
            <person name="Yang T.J."/>
            <person name="Lee Y.H."/>
            <person name="Bennetzen J.L."/>
            <person name="Choi D."/>
        </authorList>
    </citation>
    <scope>NUCLEOTIDE SEQUENCE [LARGE SCALE GENOMIC DNA]</scope>
    <source>
        <strain evidence="3">cv. PBC81</strain>
    </source>
</reference>
<gene>
    <name evidence="2" type="ORF">CQW23_07942</name>
</gene>
<comment type="caution">
    <text evidence="2">The sequence shown here is derived from an EMBL/GenBank/DDBJ whole genome shotgun (WGS) entry which is preliminary data.</text>
</comment>
<sequence>MESRPSFNLGVTQFQSTSNEINISGFVPGNFDYKDVDFRENSSKYQNDPTIMKKLRDTASAKGKKPAVAISKGKKKESCEKRTITKGDEIRDQNYFTSSTEYVYTNISPTVDKMKCLQFPNHAGMNLKDSVNSTLPSTSCRQQTKVGQKAIMTVDSLPLDDFDDFTKPSPPGLLTKSKVRSDRSLAPPSKRRKIDAERKESVTALMEKHHEEMKKQHEEMMLAVKKKHDAPQKESETEVKNVAFQHFTNNTIAEIFSPVIAIQSNDLLQKENLHDEILQKENLPDLILARDNIKVRNKPQVSNTEISSDAFQESIDNIIDGMYTSVVAMAINSDDLSQKVNLSDPFLQTDNVEVSNEPQESIDNIIAEIFTSVVAMKINSVSPKEINNSECHIHDSRFPSVLPEADLVKQDAIKTCAPRNKKRAKIFMSSFTTEFGSSCKGKESATVDFSRKHLFDGYLLFHDRPTGLIEQYCGWIVEGLLKCHEKKKLKDNHYRANKSGLNFDLLNFIVAQPASKN</sequence>
<proteinExistence type="predicted"/>
<evidence type="ECO:0000313" key="2">
    <source>
        <dbReference type="EMBL" id="PHT53480.1"/>
    </source>
</evidence>
<dbReference type="Proteomes" id="UP000224567">
    <property type="component" value="Unassembled WGS sequence"/>
</dbReference>
<evidence type="ECO:0000256" key="1">
    <source>
        <dbReference type="SAM" id="MobiDB-lite"/>
    </source>
</evidence>
<accession>A0A2G2X7N6</accession>
<dbReference type="EMBL" id="MLFT02000003">
    <property type="protein sequence ID" value="PHT53480.1"/>
    <property type="molecule type" value="Genomic_DNA"/>
</dbReference>
<keyword evidence="3" id="KW-1185">Reference proteome</keyword>
<protein>
    <submittedName>
        <fullName evidence="2">Uncharacterized protein</fullName>
    </submittedName>
</protein>
<dbReference type="AlphaFoldDB" id="A0A2G2X7N6"/>
<evidence type="ECO:0000313" key="3">
    <source>
        <dbReference type="Proteomes" id="UP000224567"/>
    </source>
</evidence>
<reference evidence="3" key="2">
    <citation type="journal article" date="2017" name="J. Anim. Genet.">
        <title>Multiple reference genome sequences of hot pepper reveal the massive evolution of plant disease resistance genes by retroduplication.</title>
        <authorList>
            <person name="Kim S."/>
            <person name="Park J."/>
            <person name="Yeom S.-I."/>
            <person name="Kim Y.-M."/>
            <person name="Seo E."/>
            <person name="Kim K.-T."/>
            <person name="Kim M.-S."/>
            <person name="Lee J.M."/>
            <person name="Cheong K."/>
            <person name="Shin H.-S."/>
            <person name="Kim S.-B."/>
            <person name="Han K."/>
            <person name="Lee J."/>
            <person name="Park M."/>
            <person name="Lee H.-A."/>
            <person name="Lee H.-Y."/>
            <person name="Lee Y."/>
            <person name="Oh S."/>
            <person name="Lee J.H."/>
            <person name="Choi E."/>
            <person name="Choi E."/>
            <person name="Lee S.E."/>
            <person name="Jeon J."/>
            <person name="Kim H."/>
            <person name="Choi G."/>
            <person name="Song H."/>
            <person name="Lee J."/>
            <person name="Lee S.-C."/>
            <person name="Kwon J.-K."/>
            <person name="Lee H.-Y."/>
            <person name="Koo N."/>
            <person name="Hong Y."/>
            <person name="Kim R.W."/>
            <person name="Kang W.-H."/>
            <person name="Huh J.H."/>
            <person name="Kang B.-C."/>
            <person name="Yang T.-J."/>
            <person name="Lee Y.-H."/>
            <person name="Bennetzen J.L."/>
            <person name="Choi D."/>
        </authorList>
    </citation>
    <scope>NUCLEOTIDE SEQUENCE [LARGE SCALE GENOMIC DNA]</scope>
    <source>
        <strain evidence="3">cv. PBC81</strain>
    </source>
</reference>
<organism evidence="2 3">
    <name type="scientific">Capsicum baccatum</name>
    <name type="common">Peruvian pepper</name>
    <dbReference type="NCBI Taxonomy" id="33114"/>
    <lineage>
        <taxon>Eukaryota</taxon>
        <taxon>Viridiplantae</taxon>
        <taxon>Streptophyta</taxon>
        <taxon>Embryophyta</taxon>
        <taxon>Tracheophyta</taxon>
        <taxon>Spermatophyta</taxon>
        <taxon>Magnoliopsida</taxon>
        <taxon>eudicotyledons</taxon>
        <taxon>Gunneridae</taxon>
        <taxon>Pentapetalae</taxon>
        <taxon>asterids</taxon>
        <taxon>lamiids</taxon>
        <taxon>Solanales</taxon>
        <taxon>Solanaceae</taxon>
        <taxon>Solanoideae</taxon>
        <taxon>Capsiceae</taxon>
        <taxon>Capsicum</taxon>
    </lineage>
</organism>